<dbReference type="RefSeq" id="WP_108849766.1">
    <property type="nucleotide sequence ID" value="NZ_DAWCNN010000010.1"/>
</dbReference>
<dbReference type="SUPFAM" id="SSF55931">
    <property type="entry name" value="Glutamine synthetase/guanido kinase"/>
    <property type="match status" value="1"/>
</dbReference>
<evidence type="ECO:0000256" key="3">
    <source>
        <dbReference type="ARBA" id="ARBA00022777"/>
    </source>
</evidence>
<dbReference type="EMBL" id="AP019697">
    <property type="protein sequence ID" value="BBK24886.1"/>
    <property type="molecule type" value="Genomic_DNA"/>
</dbReference>
<dbReference type="InterPro" id="IPR014746">
    <property type="entry name" value="Gln_synth/guanido_kin_cat_dom"/>
</dbReference>
<evidence type="ECO:0000313" key="7">
    <source>
        <dbReference type="EMBL" id="BBK24886.1"/>
    </source>
</evidence>
<dbReference type="AlphaFoldDB" id="A0A8D4UU35"/>
<protein>
    <submittedName>
        <fullName evidence="7">Protein-arginine kinase</fullName>
    </submittedName>
</protein>
<feature type="domain" description="Phosphagen kinase C-terminal" evidence="6">
    <location>
        <begin position="22"/>
        <end position="248"/>
    </location>
</feature>
<keyword evidence="8" id="KW-1185">Reference proteome</keyword>
<sequence length="347" mass="38880">MKLEEFLAGPAGGLTDGNQDRSEFGKRICIRRNISGFHFPEKLSMQERQKVLSEIQRALDAAGLDAEEYPLAGMDSNERQVLLDRGMIPKKSLRNLNGISLFPIGDGHISLLSNALDHICLNAVGHADSFSGSWKDLTQIDDKLSQSIRYAYDNQFGYLTGSIFNTGTGLAAEAMLFLPGLTANGRIRDLARAVERQGFSIRSLTGNDSWNSAFYEIKSTQTIGVQEEKYMQRFDSLLSDINDIENQYWEKMFKGSEITIRDQIWRALGTLKYARQIDGQEAMKLAGLIKAGVKEKMIPDKNGLLFHQIFSLVSNNQVAYTTHKEMDDAQSINAWRAALLRDAVKEL</sequence>
<dbReference type="PANTHER" id="PTHR11547:SF38">
    <property type="entry name" value="ARGININE KINASE 1-RELATED"/>
    <property type="match status" value="1"/>
</dbReference>
<dbReference type="InterPro" id="IPR022414">
    <property type="entry name" value="ATP-guanido_PTrfase_cat"/>
</dbReference>
<evidence type="ECO:0000256" key="5">
    <source>
        <dbReference type="PROSITE-ProRule" id="PRU00843"/>
    </source>
</evidence>
<feature type="binding site" evidence="5">
    <location>
        <begin position="171"/>
        <end position="175"/>
    </location>
    <ligand>
        <name>ATP</name>
        <dbReference type="ChEBI" id="CHEBI:30616"/>
    </ligand>
</feature>
<evidence type="ECO:0000256" key="1">
    <source>
        <dbReference type="ARBA" id="ARBA00022679"/>
    </source>
</evidence>
<dbReference type="Gene3D" id="3.30.590.10">
    <property type="entry name" value="Glutamine synthetase/guanido kinase, catalytic domain"/>
    <property type="match status" value="1"/>
</dbReference>
<evidence type="ECO:0000256" key="2">
    <source>
        <dbReference type="ARBA" id="ARBA00022741"/>
    </source>
</evidence>
<evidence type="ECO:0000259" key="6">
    <source>
        <dbReference type="PROSITE" id="PS51510"/>
    </source>
</evidence>
<dbReference type="InterPro" id="IPR000749">
    <property type="entry name" value="ATP-guanido_PTrfase"/>
</dbReference>
<dbReference type="GO" id="GO:0005615">
    <property type="term" value="C:extracellular space"/>
    <property type="evidence" value="ECO:0007669"/>
    <property type="project" value="TreeGrafter"/>
</dbReference>
<dbReference type="Pfam" id="PF00217">
    <property type="entry name" value="ATP-gua_Ptrans"/>
    <property type="match status" value="1"/>
</dbReference>
<keyword evidence="1 5" id="KW-0808">Transferase</keyword>
<reference evidence="8" key="1">
    <citation type="submission" date="2019-05" db="EMBL/GenBank/DDBJ databases">
        <title>Complete genome sequencing of Dialister sp. strain 5BBH33.</title>
        <authorList>
            <person name="Sakamoto M."/>
            <person name="Murakami T."/>
            <person name="Mori H."/>
        </authorList>
    </citation>
    <scope>NUCLEOTIDE SEQUENCE [LARGE SCALE GENOMIC DNA]</scope>
    <source>
        <strain evidence="8">5BBH33</strain>
    </source>
</reference>
<feature type="binding site" evidence="5">
    <location>
        <begin position="25"/>
        <end position="29"/>
    </location>
    <ligand>
        <name>ATP</name>
        <dbReference type="ChEBI" id="CHEBI:30616"/>
    </ligand>
</feature>
<dbReference type="GO" id="GO:0046314">
    <property type="term" value="P:phosphocreatine biosynthetic process"/>
    <property type="evidence" value="ECO:0007669"/>
    <property type="project" value="InterPro"/>
</dbReference>
<name>A0A8D4UU35_9FIRM</name>
<dbReference type="PANTHER" id="PTHR11547">
    <property type="entry name" value="ARGININE OR CREATINE KINASE"/>
    <property type="match status" value="1"/>
</dbReference>
<dbReference type="OrthoDB" id="9791353at2"/>
<dbReference type="PROSITE" id="PS51510">
    <property type="entry name" value="PHOSPHAGEN_KINASE_C"/>
    <property type="match status" value="1"/>
</dbReference>
<organism evidence="7 8">
    <name type="scientific">Dialister hominis</name>
    <dbReference type="NCBI Taxonomy" id="2582419"/>
    <lineage>
        <taxon>Bacteria</taxon>
        <taxon>Bacillati</taxon>
        <taxon>Bacillota</taxon>
        <taxon>Negativicutes</taxon>
        <taxon>Veillonellales</taxon>
        <taxon>Veillonellaceae</taxon>
        <taxon>Dialister</taxon>
    </lineage>
</organism>
<dbReference type="GO" id="GO:0005524">
    <property type="term" value="F:ATP binding"/>
    <property type="evidence" value="ECO:0007669"/>
    <property type="project" value="UniProtKB-UniRule"/>
</dbReference>
<feature type="binding site" evidence="5">
    <location>
        <begin position="202"/>
        <end position="207"/>
    </location>
    <ligand>
        <name>ATP</name>
        <dbReference type="ChEBI" id="CHEBI:30616"/>
    </ligand>
</feature>
<gene>
    <name evidence="7" type="ORF">Dia5BBH33_08210</name>
</gene>
<keyword evidence="4 5" id="KW-0067">ATP-binding</keyword>
<proteinExistence type="inferred from homology"/>
<comment type="caution">
    <text evidence="5">Lacks conserved residue(s) required for the propagation of feature annotation.</text>
</comment>
<accession>A0A8D4UU35</accession>
<keyword evidence="3 5" id="KW-0418">Kinase</keyword>
<dbReference type="Proteomes" id="UP000320585">
    <property type="component" value="Chromosome"/>
</dbReference>
<evidence type="ECO:0000313" key="8">
    <source>
        <dbReference type="Proteomes" id="UP000320585"/>
    </source>
</evidence>
<evidence type="ECO:0000256" key="4">
    <source>
        <dbReference type="ARBA" id="ARBA00022840"/>
    </source>
</evidence>
<dbReference type="KEGG" id="dho:Dia5BBH33_08210"/>
<comment type="similarity">
    <text evidence="5">Belongs to the ATP:guanido phosphotransferase family.</text>
</comment>
<dbReference type="GO" id="GO:0004111">
    <property type="term" value="F:creatine kinase activity"/>
    <property type="evidence" value="ECO:0007669"/>
    <property type="project" value="InterPro"/>
</dbReference>
<keyword evidence="2 5" id="KW-0547">Nucleotide-binding</keyword>